<accession>A0A177ABN5</accession>
<dbReference type="OrthoDB" id="5353310at2759"/>
<evidence type="ECO:0000256" key="2">
    <source>
        <dbReference type="SAM" id="Phobius"/>
    </source>
</evidence>
<gene>
    <name evidence="3" type="ORF">VC83_05114</name>
</gene>
<protein>
    <submittedName>
        <fullName evidence="3">Uncharacterized protein</fullName>
    </submittedName>
</protein>
<keyword evidence="2" id="KW-1133">Transmembrane helix</keyword>
<dbReference type="VEuPathDB" id="FungiDB:GMDG_01570"/>
<feature type="compositionally biased region" description="Polar residues" evidence="1">
    <location>
        <begin position="59"/>
        <end position="68"/>
    </location>
</feature>
<feature type="transmembrane region" description="Helical" evidence="2">
    <location>
        <begin position="90"/>
        <end position="113"/>
    </location>
</feature>
<dbReference type="AlphaFoldDB" id="A0A177ABN5"/>
<feature type="compositionally biased region" description="Basic residues" evidence="1">
    <location>
        <begin position="1"/>
        <end position="11"/>
    </location>
</feature>
<sequence>MSRPKMSRGHRPSPLAQEVHLRPVSEQPNLSVADPIFWKRFSAAIHEAQGAADIENGRARSTSASTGRTMDKHGDDWLVRQRQKKRRCRVISWSIMLSIALVIVAVAVLAWYFTAGPGKVDGGKGKA</sequence>
<feature type="region of interest" description="Disordered" evidence="1">
    <location>
        <begin position="52"/>
        <end position="76"/>
    </location>
</feature>
<dbReference type="GeneID" id="36288181"/>
<name>A0A177ABN5_9PEZI</name>
<evidence type="ECO:0000256" key="1">
    <source>
        <dbReference type="SAM" id="MobiDB-lite"/>
    </source>
</evidence>
<keyword evidence="2" id="KW-0472">Membrane</keyword>
<proteinExistence type="predicted"/>
<organism evidence="3">
    <name type="scientific">Pseudogymnoascus destructans</name>
    <dbReference type="NCBI Taxonomy" id="655981"/>
    <lineage>
        <taxon>Eukaryota</taxon>
        <taxon>Fungi</taxon>
        <taxon>Dikarya</taxon>
        <taxon>Ascomycota</taxon>
        <taxon>Pezizomycotina</taxon>
        <taxon>Leotiomycetes</taxon>
        <taxon>Thelebolales</taxon>
        <taxon>Thelebolaceae</taxon>
        <taxon>Pseudogymnoascus</taxon>
    </lineage>
</organism>
<dbReference type="eggNOG" id="ENOG502SXFP">
    <property type="taxonomic scope" value="Eukaryota"/>
</dbReference>
<dbReference type="RefSeq" id="XP_024323879.1">
    <property type="nucleotide sequence ID" value="XM_024468739.1"/>
</dbReference>
<evidence type="ECO:0000313" key="3">
    <source>
        <dbReference type="EMBL" id="OAF58594.1"/>
    </source>
</evidence>
<dbReference type="Proteomes" id="UP000077154">
    <property type="component" value="Unassembled WGS sequence"/>
</dbReference>
<keyword evidence="2" id="KW-0812">Transmembrane</keyword>
<dbReference type="EMBL" id="KV441396">
    <property type="protein sequence ID" value="OAF58594.1"/>
    <property type="molecule type" value="Genomic_DNA"/>
</dbReference>
<feature type="region of interest" description="Disordered" evidence="1">
    <location>
        <begin position="1"/>
        <end position="22"/>
    </location>
</feature>
<reference evidence="3" key="1">
    <citation type="submission" date="2016-03" db="EMBL/GenBank/DDBJ databases">
        <title>Updated assembly of Pseudogymnoascus destructans, the fungus causing white-nose syndrome of bats.</title>
        <authorList>
            <person name="Palmer J.M."/>
            <person name="Drees K.P."/>
            <person name="Foster J.T."/>
            <person name="Lindner D.L."/>
        </authorList>
    </citation>
    <scope>NUCLEOTIDE SEQUENCE [LARGE SCALE GENOMIC DNA]</scope>
    <source>
        <strain evidence="3">20631-21</strain>
    </source>
</reference>